<dbReference type="GO" id="GO:0016853">
    <property type="term" value="F:isomerase activity"/>
    <property type="evidence" value="ECO:0007669"/>
    <property type="project" value="UniProtKB-KW"/>
</dbReference>
<dbReference type="EMBL" id="JAPOHD010000005">
    <property type="protein sequence ID" value="MCY1719107.1"/>
    <property type="molecule type" value="Genomic_DNA"/>
</dbReference>
<evidence type="ECO:0000256" key="2">
    <source>
        <dbReference type="ARBA" id="ARBA00022857"/>
    </source>
</evidence>
<proteinExistence type="inferred from homology"/>
<sequence length="394" mass="44197">MDKHSKIYIAGHRGLVGSAIWKNLSAKGHTNLIGKTHAELDLLNQQAVETFFKTEKPEYVFLAAAKVGGIVANNTYRGEFIYENLMIQNNIIHNAWKHGVKKLLFLGSTCIYPKEAPQPMPEDALLTSPLEYTNEPYAIAKIAGIKLCESYNLQYGTNFISVMPTNLYGPNDNFDLEKSHVLPALIRKIYLGKCLEENNWDAITADLNNRPIEGINGDATKETILTILSKYGLVISSNAVIPNAERDLLQKSSDTTDCSHPLEMTNHKVKVEVWGSGAPMREFLWSEEMADACIYIMDNIDFKNVCPEPSAQSSLPEIRNTHINIGTGKEISIKQLAELIKQTIGFEGDLVFNTSKPDGTMRKLTNVSKLHSLGWQHKIEIEEGVKRVFQWYIN</sequence>
<dbReference type="InterPro" id="IPR001509">
    <property type="entry name" value="Epimerase_deHydtase"/>
</dbReference>
<feature type="binding site" evidence="5">
    <location>
        <begin position="106"/>
        <end position="109"/>
    </location>
    <ligand>
        <name>NADP(+)</name>
        <dbReference type="ChEBI" id="CHEBI:58349"/>
    </ligand>
</feature>
<feature type="binding site" evidence="5">
    <location>
        <position position="274"/>
    </location>
    <ligand>
        <name>substrate</name>
    </ligand>
</feature>
<evidence type="ECO:0000313" key="8">
    <source>
        <dbReference type="Proteomes" id="UP001145087"/>
    </source>
</evidence>
<dbReference type="FunFam" id="3.40.50.720:FF:000394">
    <property type="entry name" value="GDP-L-fucose synthase"/>
    <property type="match status" value="1"/>
</dbReference>
<gene>
    <name evidence="5" type="primary">fcl</name>
    <name evidence="7" type="ORF">OU798_02050</name>
</gene>
<evidence type="ECO:0000256" key="3">
    <source>
        <dbReference type="ARBA" id="ARBA00023002"/>
    </source>
</evidence>
<reference evidence="7" key="1">
    <citation type="submission" date="2022-11" db="EMBL/GenBank/DDBJ databases">
        <title>Marilongibacter aestuarii gen. nov., sp. nov., isolated from tidal flat sediment.</title>
        <authorList>
            <person name="Jiayan W."/>
        </authorList>
    </citation>
    <scope>NUCLEOTIDE SEQUENCE</scope>
    <source>
        <strain evidence="7">Z1-6</strain>
    </source>
</reference>
<name>A0A9X3F3H7_9BACT</name>
<dbReference type="Gene3D" id="3.40.50.720">
    <property type="entry name" value="NAD(P)-binding Rossmann-like Domain"/>
    <property type="match status" value="2"/>
</dbReference>
<dbReference type="PANTHER" id="PTHR43238">
    <property type="entry name" value="GDP-L-FUCOSE SYNTHASE"/>
    <property type="match status" value="1"/>
</dbReference>
<feature type="domain" description="NAD-dependent epimerase/dehydratase" evidence="6">
    <location>
        <begin position="7"/>
        <end position="199"/>
    </location>
</feature>
<feature type="binding site" evidence="5">
    <location>
        <begin position="164"/>
        <end position="167"/>
    </location>
    <ligand>
        <name>NADP(+)</name>
        <dbReference type="ChEBI" id="CHEBI:58349"/>
    </ligand>
</feature>
<evidence type="ECO:0000256" key="1">
    <source>
        <dbReference type="ARBA" id="ARBA00005959"/>
    </source>
</evidence>
<feature type="binding site" evidence="5">
    <location>
        <position position="358"/>
    </location>
    <ligand>
        <name>substrate</name>
    </ligand>
</feature>
<comment type="similarity">
    <text evidence="1 5">Belongs to the NAD(P)-dependent epimerase/dehydratase family. Fucose synthase subfamily.</text>
</comment>
<feature type="site" description="Important for catalytic activity" evidence="5">
    <location>
        <position position="110"/>
    </location>
</feature>
<dbReference type="Proteomes" id="UP001145087">
    <property type="component" value="Unassembled WGS sequence"/>
</dbReference>
<feature type="binding site" evidence="5">
    <location>
        <position position="180"/>
    </location>
    <ligand>
        <name>NADP(+)</name>
        <dbReference type="ChEBI" id="CHEBI:58349"/>
    </ligand>
</feature>
<feature type="binding site" evidence="5">
    <location>
        <position position="141"/>
    </location>
    <ligand>
        <name>NADP(+)</name>
        <dbReference type="ChEBI" id="CHEBI:58349"/>
    </ligand>
</feature>
<feature type="binding site" evidence="5">
    <location>
        <position position="188"/>
    </location>
    <ligand>
        <name>substrate</name>
    </ligand>
</feature>
<protein>
    <recommendedName>
        <fullName evidence="5">GDP-L-fucose synthase</fullName>
        <ecNumber evidence="5">1.1.1.271</ecNumber>
    </recommendedName>
    <alternativeName>
        <fullName evidence="5">GDP-4-keto-6-deoxy-D-mannose-3,5-epimerase-4-reductase</fullName>
    </alternativeName>
</protein>
<dbReference type="Pfam" id="PF01370">
    <property type="entry name" value="Epimerase"/>
    <property type="match status" value="1"/>
</dbReference>
<dbReference type="GO" id="GO:0042351">
    <property type="term" value="P:'de novo' GDP-L-fucose biosynthetic process"/>
    <property type="evidence" value="ECO:0007669"/>
    <property type="project" value="UniProtKB-UniRule"/>
</dbReference>
<dbReference type="GO" id="GO:0070401">
    <property type="term" value="F:NADP+ binding"/>
    <property type="evidence" value="ECO:0007669"/>
    <property type="project" value="UniProtKB-UniRule"/>
</dbReference>
<accession>A0A9X3F3H7</accession>
<keyword evidence="8" id="KW-1185">Reference proteome</keyword>
<keyword evidence="3 5" id="KW-0560">Oxidoreductase</keyword>
<evidence type="ECO:0000256" key="5">
    <source>
        <dbReference type="HAMAP-Rule" id="MF_00956"/>
    </source>
</evidence>
<dbReference type="SUPFAM" id="SSF51735">
    <property type="entry name" value="NAD(P)-binding Rossmann-fold domains"/>
    <property type="match status" value="1"/>
</dbReference>
<dbReference type="GO" id="GO:0050577">
    <property type="term" value="F:GDP-L-fucose synthase activity"/>
    <property type="evidence" value="ECO:0007669"/>
    <property type="project" value="UniProtKB-UniRule"/>
</dbReference>
<dbReference type="RefSeq" id="WP_343331444.1">
    <property type="nucleotide sequence ID" value="NZ_JAPOHD010000005.1"/>
</dbReference>
<comment type="catalytic activity">
    <reaction evidence="5">
        <text>GDP-beta-L-fucose + NADP(+) = GDP-4-dehydro-alpha-D-rhamnose + NADPH + H(+)</text>
        <dbReference type="Rhea" id="RHEA:18885"/>
        <dbReference type="ChEBI" id="CHEBI:15378"/>
        <dbReference type="ChEBI" id="CHEBI:57273"/>
        <dbReference type="ChEBI" id="CHEBI:57783"/>
        <dbReference type="ChEBI" id="CHEBI:57964"/>
        <dbReference type="ChEBI" id="CHEBI:58349"/>
        <dbReference type="EC" id="1.1.1.271"/>
    </reaction>
</comment>
<dbReference type="CDD" id="cd05239">
    <property type="entry name" value="GDP_FS_SDR_e"/>
    <property type="match status" value="1"/>
</dbReference>
<comment type="function">
    <text evidence="5">Catalyzes the two-step NADP-dependent conversion of GDP-4-dehydro-6-deoxy-D-mannose to GDP-fucose, involving an epimerase and a reductase reaction.</text>
</comment>
<feature type="binding site" evidence="5">
    <location>
        <begin position="11"/>
        <end position="17"/>
    </location>
    <ligand>
        <name>NADP(+)</name>
        <dbReference type="ChEBI" id="CHEBI:58349"/>
    </ligand>
</feature>
<keyword evidence="2 5" id="KW-0521">NADP</keyword>
<feature type="active site" description="Proton donor/acceptor" evidence="5">
    <location>
        <position position="137"/>
    </location>
</feature>
<dbReference type="HAMAP" id="MF_00956">
    <property type="entry name" value="GDP_fucose_synth"/>
    <property type="match status" value="1"/>
</dbReference>
<evidence type="ECO:0000256" key="4">
    <source>
        <dbReference type="ARBA" id="ARBA00023235"/>
    </source>
</evidence>
<dbReference type="InterPro" id="IPR036291">
    <property type="entry name" value="NAD(P)-bd_dom_sf"/>
</dbReference>
<comment type="pathway">
    <text evidence="5">Nucleotide-sugar biosynthesis; GDP-L-fucose biosynthesis via de novo pathway; GDP-L-fucose from GDP-alpha-D-mannose: step 2/2.</text>
</comment>
<evidence type="ECO:0000313" key="7">
    <source>
        <dbReference type="EMBL" id="MCY1719107.1"/>
    </source>
</evidence>
<comment type="caution">
    <text evidence="7">The sequence shown here is derived from an EMBL/GenBank/DDBJ whole genome shotgun (WGS) entry which is preliminary data.</text>
</comment>
<feature type="site" description="Important for catalytic activity" evidence="5">
    <location>
        <position position="108"/>
    </location>
</feature>
<evidence type="ECO:0000259" key="6">
    <source>
        <dbReference type="Pfam" id="PF01370"/>
    </source>
</evidence>
<dbReference type="InterPro" id="IPR028614">
    <property type="entry name" value="GDP_fucose/colitose_synth"/>
</dbReference>
<keyword evidence="5" id="KW-0511">Multifunctional enzyme</keyword>
<dbReference type="PANTHER" id="PTHR43238:SF1">
    <property type="entry name" value="GDP-L-FUCOSE SYNTHASE"/>
    <property type="match status" value="1"/>
</dbReference>
<dbReference type="AlphaFoldDB" id="A0A9X3F3H7"/>
<feature type="binding site" evidence="5">
    <location>
        <position position="281"/>
    </location>
    <ligand>
        <name>substrate</name>
    </ligand>
</feature>
<dbReference type="EC" id="1.1.1.271" evidence="5"/>
<organism evidence="7 8">
    <name type="scientific">Draconibacterium aestuarii</name>
    <dbReference type="NCBI Taxonomy" id="2998507"/>
    <lineage>
        <taxon>Bacteria</taxon>
        <taxon>Pseudomonadati</taxon>
        <taxon>Bacteroidota</taxon>
        <taxon>Bacteroidia</taxon>
        <taxon>Marinilabiliales</taxon>
        <taxon>Prolixibacteraceae</taxon>
        <taxon>Draconibacterium</taxon>
    </lineage>
</organism>
<keyword evidence="4 5" id="KW-0413">Isomerase</keyword>